<organism evidence="3 5">
    <name type="scientific">Bursaphelenchus xylophilus</name>
    <name type="common">Pinewood nematode worm</name>
    <name type="synonym">Aphelenchoides xylophilus</name>
    <dbReference type="NCBI Taxonomy" id="6326"/>
    <lineage>
        <taxon>Eukaryota</taxon>
        <taxon>Metazoa</taxon>
        <taxon>Ecdysozoa</taxon>
        <taxon>Nematoda</taxon>
        <taxon>Chromadorea</taxon>
        <taxon>Rhabditida</taxon>
        <taxon>Tylenchina</taxon>
        <taxon>Tylenchomorpha</taxon>
        <taxon>Aphelenchoidea</taxon>
        <taxon>Aphelenchoididae</taxon>
        <taxon>Bursaphelenchus</taxon>
    </lineage>
</organism>
<feature type="region of interest" description="Disordered" evidence="1">
    <location>
        <begin position="73"/>
        <end position="120"/>
    </location>
</feature>
<evidence type="ECO:0000313" key="3">
    <source>
        <dbReference type="Proteomes" id="UP000095284"/>
    </source>
</evidence>
<evidence type="ECO:0000313" key="2">
    <source>
        <dbReference type="EMBL" id="CAD5211253.1"/>
    </source>
</evidence>
<feature type="region of interest" description="Disordered" evidence="1">
    <location>
        <begin position="1"/>
        <end position="50"/>
    </location>
</feature>
<dbReference type="WBParaSite" id="BXY_0667700.1">
    <property type="protein sequence ID" value="BXY_0667700.1"/>
    <property type="gene ID" value="BXY_0667700"/>
</dbReference>
<dbReference type="EMBL" id="CAJFDI010000001">
    <property type="protein sequence ID" value="CAD5211253.1"/>
    <property type="molecule type" value="Genomic_DNA"/>
</dbReference>
<gene>
    <name evidence="2" type="ORF">BXYJ_LOCUS2336</name>
</gene>
<feature type="compositionally biased region" description="Acidic residues" evidence="1">
    <location>
        <begin position="94"/>
        <end position="106"/>
    </location>
</feature>
<dbReference type="Proteomes" id="UP000659654">
    <property type="component" value="Unassembled WGS sequence"/>
</dbReference>
<sequence>MASVNENSARFVHSPQGCSTNPPALIKTDLKENARENAHQSHDVTGPQKYTTIHTETTTIVMPVPQEGVRMIFYDDPASSSSEDEASIKSSSESESETSDFTDSESDSCSSPQKKMIKRS</sequence>
<keyword evidence="4" id="KW-1185">Reference proteome</keyword>
<evidence type="ECO:0000313" key="5">
    <source>
        <dbReference type="WBParaSite" id="BXY_0667700.1"/>
    </source>
</evidence>
<evidence type="ECO:0000313" key="4">
    <source>
        <dbReference type="Proteomes" id="UP000659654"/>
    </source>
</evidence>
<protein>
    <submittedName>
        <fullName evidence="2">(pine wood nematode) hypothetical protein</fullName>
    </submittedName>
</protein>
<dbReference type="Proteomes" id="UP000095284">
    <property type="component" value="Unplaced"/>
</dbReference>
<reference evidence="5" key="1">
    <citation type="submission" date="2016-11" db="UniProtKB">
        <authorList>
            <consortium name="WormBaseParasite"/>
        </authorList>
    </citation>
    <scope>IDENTIFICATION</scope>
</reference>
<feature type="compositionally biased region" description="Basic and acidic residues" evidence="1">
    <location>
        <begin position="28"/>
        <end position="42"/>
    </location>
</feature>
<dbReference type="AlphaFoldDB" id="A0A1I7S102"/>
<name>A0A1I7S102_BURXY</name>
<dbReference type="EMBL" id="CAJFCV020000001">
    <property type="protein sequence ID" value="CAG9087953.1"/>
    <property type="molecule type" value="Genomic_DNA"/>
</dbReference>
<accession>A0A1I7S102</accession>
<evidence type="ECO:0000256" key="1">
    <source>
        <dbReference type="SAM" id="MobiDB-lite"/>
    </source>
</evidence>
<dbReference type="Proteomes" id="UP000582659">
    <property type="component" value="Unassembled WGS sequence"/>
</dbReference>
<proteinExistence type="predicted"/>
<reference evidence="2" key="2">
    <citation type="submission" date="2020-09" db="EMBL/GenBank/DDBJ databases">
        <authorList>
            <person name="Kikuchi T."/>
        </authorList>
    </citation>
    <scope>NUCLEOTIDE SEQUENCE</scope>
    <source>
        <strain evidence="2">Ka4C1</strain>
    </source>
</reference>